<dbReference type="InterPro" id="IPR006059">
    <property type="entry name" value="SBP"/>
</dbReference>
<proteinExistence type="predicted"/>
<keyword evidence="2" id="KW-1185">Reference proteome</keyword>
<dbReference type="InterPro" id="IPR050490">
    <property type="entry name" value="Bact_solute-bd_prot1"/>
</dbReference>
<dbReference type="Proteomes" id="UP001315967">
    <property type="component" value="Chromosome"/>
</dbReference>
<sequence>MLLSLSVSGATSIQANSEPVDLRIMYYHGALSETTIQNAIEQFPDYNLDFQQVPADDNYDMQLRTSLNSDSAADIVAVNDNIQDFKPYYDRFVNLLDYGTGELESTQVEWKWDSTLADDGNYQMALPLDIGPTAMFYHVGNFEQAGLPTDPDEVTELINSPEAYMEAAKQMKEQADIPMFQSGVAVFSEQYQQMTERIYDEEGNLTFANGQLREVWDFTVEAIQNEYTLGVVANSADGVNTTAMGLFGSKIQASWGIADLTDSGANQGEWQVAGNPGNAANQGGSYLAVLNTTNHPAEATEVIMYLTGEESQRINYVEQGLFPTITTILEDETFADSTSEIFGEQKYNKYFIESANSLEYIELDPRETGARRYFEDQIKLIEEQGKDPEQAWNDAVNQVEIYSEG</sequence>
<dbReference type="PANTHER" id="PTHR43649:SF32">
    <property type="entry name" value="SUGAR BINDING SECRETED PROTEIN"/>
    <property type="match status" value="1"/>
</dbReference>
<name>A0ABY5PA68_9LACT</name>
<organism evidence="1 2">
    <name type="scientific">Fundicoccus culcitae</name>
    <dbReference type="NCBI Taxonomy" id="2969821"/>
    <lineage>
        <taxon>Bacteria</taxon>
        <taxon>Bacillati</taxon>
        <taxon>Bacillota</taxon>
        <taxon>Bacilli</taxon>
        <taxon>Lactobacillales</taxon>
        <taxon>Aerococcaceae</taxon>
        <taxon>Fundicoccus</taxon>
    </lineage>
</organism>
<gene>
    <name evidence="1" type="ORF">NRE15_06440</name>
</gene>
<dbReference type="PANTHER" id="PTHR43649">
    <property type="entry name" value="ARABINOSE-BINDING PROTEIN-RELATED"/>
    <property type="match status" value="1"/>
</dbReference>
<evidence type="ECO:0000313" key="1">
    <source>
        <dbReference type="EMBL" id="UUX35278.1"/>
    </source>
</evidence>
<dbReference type="EMBL" id="CP102453">
    <property type="protein sequence ID" value="UUX35278.1"/>
    <property type="molecule type" value="Genomic_DNA"/>
</dbReference>
<accession>A0ABY5PA68</accession>
<dbReference type="RefSeq" id="WP_313794769.1">
    <property type="nucleotide sequence ID" value="NZ_CP102453.1"/>
</dbReference>
<dbReference type="SUPFAM" id="SSF53850">
    <property type="entry name" value="Periplasmic binding protein-like II"/>
    <property type="match status" value="1"/>
</dbReference>
<reference evidence="1 2" key="1">
    <citation type="submission" date="2022-08" db="EMBL/GenBank/DDBJ databases">
        <title>Aerococcaceae sp. nov isolated from spoiled eye mask.</title>
        <authorList>
            <person name="Zhou G."/>
            <person name="Xie X.-B."/>
            <person name="Shi Q.-S."/>
            <person name="Wang Y.-S."/>
            <person name="Wen X."/>
            <person name="Peng H."/>
            <person name="Yang X.-J."/>
            <person name="Tao H.-B."/>
            <person name="Huang X.-M."/>
        </authorList>
    </citation>
    <scope>NUCLEOTIDE SEQUENCE [LARGE SCALE GENOMIC DNA]</scope>
    <source>
        <strain evidence="2">DM20194951</strain>
    </source>
</reference>
<dbReference type="Gene3D" id="3.40.190.10">
    <property type="entry name" value="Periplasmic binding protein-like II"/>
    <property type="match status" value="1"/>
</dbReference>
<dbReference type="Pfam" id="PF01547">
    <property type="entry name" value="SBP_bac_1"/>
    <property type="match status" value="1"/>
</dbReference>
<evidence type="ECO:0000313" key="2">
    <source>
        <dbReference type="Proteomes" id="UP001315967"/>
    </source>
</evidence>
<protein>
    <submittedName>
        <fullName evidence="1">Extracellular solute-binding protein</fullName>
    </submittedName>
</protein>